<evidence type="ECO:0000313" key="2">
    <source>
        <dbReference type="Proteomes" id="UP000784294"/>
    </source>
</evidence>
<dbReference type="Proteomes" id="UP000784294">
    <property type="component" value="Unassembled WGS sequence"/>
</dbReference>
<protein>
    <submittedName>
        <fullName evidence="1">Uncharacterized protein</fullName>
    </submittedName>
</protein>
<keyword evidence="2" id="KW-1185">Reference proteome</keyword>
<reference evidence="1" key="1">
    <citation type="submission" date="2018-11" db="EMBL/GenBank/DDBJ databases">
        <authorList>
            <consortium name="Pathogen Informatics"/>
        </authorList>
    </citation>
    <scope>NUCLEOTIDE SEQUENCE</scope>
</reference>
<comment type="caution">
    <text evidence="1">The sequence shown here is derived from an EMBL/GenBank/DDBJ whole genome shotgun (WGS) entry which is preliminary data.</text>
</comment>
<sequence>MSFSPKWRCLLLFAWYGGKPKTPDYPSVLASLTVVLTVFSGLADHSRKWGWQEGGRPESPGVVVSCQIDEFDTFIWTLQTAFSLLAYGHRSKSQRTVVIARNRVT</sequence>
<dbReference type="EMBL" id="CAAALY010004214">
    <property type="protein sequence ID" value="VEL08532.1"/>
    <property type="molecule type" value="Genomic_DNA"/>
</dbReference>
<dbReference type="AlphaFoldDB" id="A0A448WCP1"/>
<evidence type="ECO:0000313" key="1">
    <source>
        <dbReference type="EMBL" id="VEL08532.1"/>
    </source>
</evidence>
<accession>A0A448WCP1</accession>
<gene>
    <name evidence="1" type="ORF">PXEA_LOCUS1972</name>
</gene>
<name>A0A448WCP1_9PLAT</name>
<proteinExistence type="predicted"/>
<organism evidence="1 2">
    <name type="scientific">Protopolystoma xenopodis</name>
    <dbReference type="NCBI Taxonomy" id="117903"/>
    <lineage>
        <taxon>Eukaryota</taxon>
        <taxon>Metazoa</taxon>
        <taxon>Spiralia</taxon>
        <taxon>Lophotrochozoa</taxon>
        <taxon>Platyhelminthes</taxon>
        <taxon>Monogenea</taxon>
        <taxon>Polyopisthocotylea</taxon>
        <taxon>Polystomatidea</taxon>
        <taxon>Polystomatidae</taxon>
        <taxon>Protopolystoma</taxon>
    </lineage>
</organism>